<name>A0A4R8DFJ5_9BACT</name>
<evidence type="ECO:0000313" key="2">
    <source>
        <dbReference type="EMBL" id="TDW96369.1"/>
    </source>
</evidence>
<protein>
    <submittedName>
        <fullName evidence="2">Glycosyl hydrolase family 39</fullName>
    </submittedName>
</protein>
<evidence type="ECO:0000259" key="1">
    <source>
        <dbReference type="Pfam" id="PF25839"/>
    </source>
</evidence>
<dbReference type="PANTHER" id="PTHR12631:SF10">
    <property type="entry name" value="BETA-XYLOSIDASE-LIKE PROTEIN-RELATED"/>
    <property type="match status" value="1"/>
</dbReference>
<dbReference type="AlphaFoldDB" id="A0A4R8DFJ5"/>
<keyword evidence="2" id="KW-0378">Hydrolase</keyword>
<dbReference type="InterPro" id="IPR051923">
    <property type="entry name" value="Glycosyl_Hydrolase_39"/>
</dbReference>
<proteinExistence type="predicted"/>
<dbReference type="Pfam" id="PF25839">
    <property type="entry name" value="Apionate_lact_C"/>
    <property type="match status" value="1"/>
</dbReference>
<dbReference type="EMBL" id="SODV01000002">
    <property type="protein sequence ID" value="TDW96369.1"/>
    <property type="molecule type" value="Genomic_DNA"/>
</dbReference>
<dbReference type="Proteomes" id="UP000294498">
    <property type="component" value="Unassembled WGS sequence"/>
</dbReference>
<dbReference type="SUPFAM" id="SSF51445">
    <property type="entry name" value="(Trans)glycosidases"/>
    <property type="match status" value="1"/>
</dbReference>
<feature type="domain" description="D-apionate lactonase C-terminal" evidence="1">
    <location>
        <begin position="435"/>
        <end position="505"/>
    </location>
</feature>
<accession>A0A4R8DFJ5</accession>
<organism evidence="2 3">
    <name type="scientific">Dinghuibacter silviterrae</name>
    <dbReference type="NCBI Taxonomy" id="1539049"/>
    <lineage>
        <taxon>Bacteria</taxon>
        <taxon>Pseudomonadati</taxon>
        <taxon>Bacteroidota</taxon>
        <taxon>Chitinophagia</taxon>
        <taxon>Chitinophagales</taxon>
        <taxon>Chitinophagaceae</taxon>
        <taxon>Dinghuibacter</taxon>
    </lineage>
</organism>
<dbReference type="Gene3D" id="3.20.20.80">
    <property type="entry name" value="Glycosidases"/>
    <property type="match status" value="1"/>
</dbReference>
<keyword evidence="3" id="KW-1185">Reference proteome</keyword>
<comment type="caution">
    <text evidence="2">The sequence shown here is derived from an EMBL/GenBank/DDBJ whole genome shotgun (WGS) entry which is preliminary data.</text>
</comment>
<dbReference type="GO" id="GO:0004553">
    <property type="term" value="F:hydrolase activity, hydrolyzing O-glycosyl compounds"/>
    <property type="evidence" value="ECO:0007669"/>
    <property type="project" value="TreeGrafter"/>
</dbReference>
<dbReference type="PANTHER" id="PTHR12631">
    <property type="entry name" value="ALPHA-L-IDURONIDASE"/>
    <property type="match status" value="1"/>
</dbReference>
<gene>
    <name evidence="2" type="ORF">EDB95_4197</name>
</gene>
<reference evidence="2 3" key="1">
    <citation type="submission" date="2019-03" db="EMBL/GenBank/DDBJ databases">
        <title>Genomic Encyclopedia of Type Strains, Phase IV (KMG-IV): sequencing the most valuable type-strain genomes for metagenomic binning, comparative biology and taxonomic classification.</title>
        <authorList>
            <person name="Goeker M."/>
        </authorList>
    </citation>
    <scope>NUCLEOTIDE SEQUENCE [LARGE SCALE GENOMIC DNA]</scope>
    <source>
        <strain evidence="2 3">DSM 100059</strain>
    </source>
</reference>
<dbReference type="InterPro" id="IPR058789">
    <property type="entry name" value="ApnL_C"/>
</dbReference>
<evidence type="ECO:0000313" key="3">
    <source>
        <dbReference type="Proteomes" id="UP000294498"/>
    </source>
</evidence>
<sequence length="531" mass="59560">MSFLRLQISFLRFRAPALGDPGPLSNFNAMKTLFSIVLALIVITARSQVTIQWGQTQMISKTTLTLQVVVNPPMRRGTPIHDSIFTALQALGCDYVRFVPWLPYPRLGVAELKENVWDFSVIDPITLDFLEATKGHSVILNFSTIPAWMYKTAQPVAYPDDPYAVFWDYTQGNVPRDTTYGEIARYYARLYSWYTKGGFTDETGARHGSGHHYAVPYWEVLNEVDFEHGNTAQSYTRLYDAVTGAIKKISPGTKFVAMALADPNRPEWFEYFLDRKHHKDGVPLDMISYHFYATGNAHQVGDVLQYTFWERADGFLNTVKFIESIRKRLSPATKTTIDELGSILDNDNTVPDRDPIPDDYWNLSGALYAYTYLGLAHQGIDVVGESQLVGYPTQYPSVSMINWKTGRPNARYWVLKLLKDNFGPGDTFVNSAGAPDAITLQAVATAKGRRLLLINKRDKLVRLVLPKEFDGGWLHVVDTSTGDEKPAEIPITGAAIELKPFAVAVAGAHFLDTSRKAIAGIPAAFRKKREK</sequence>
<dbReference type="InterPro" id="IPR017853">
    <property type="entry name" value="GH"/>
</dbReference>